<dbReference type="OMA" id="EFKWHII"/>
<comment type="caution">
    <text evidence="2">The sequence shown here is derived from an EMBL/GenBank/DDBJ whole genome shotgun (WGS) entry which is preliminary data.</text>
</comment>
<dbReference type="Gene3D" id="3.60.15.10">
    <property type="entry name" value="Ribonuclease Z/Hydroxyacylglutathione hydrolase-like"/>
    <property type="match status" value="1"/>
</dbReference>
<dbReference type="PANTHER" id="PTHR42663:SF6">
    <property type="entry name" value="HYDROLASE C777.06C-RELATED"/>
    <property type="match status" value="1"/>
</dbReference>
<dbReference type="PANTHER" id="PTHR42663">
    <property type="entry name" value="HYDROLASE C777.06C-RELATED-RELATED"/>
    <property type="match status" value="1"/>
</dbReference>
<dbReference type="Proteomes" id="UP000265515">
    <property type="component" value="Unassembled WGS sequence"/>
</dbReference>
<dbReference type="CDD" id="cd16279">
    <property type="entry name" value="metallo-hydrolase-like_MBL-fold"/>
    <property type="match status" value="1"/>
</dbReference>
<sequence length="300" mass="33848">MGEGCDTCRLALSLPPEANKNYRCTPSAVIRFAHEDGRSRFILIDAGKTFREQVIRWFPRCDVARVDAILLTHHHADAVLGLDDVRDVQSHDPVSGRIMPLPVYLSATCMSYVAKQFPYLAMQPDPVTGNTPRRVSSLDWRIVEESPHVAYDIEGLMIRMLPVMHGEDTVALGFLIDNGRQRIAYISDVSRLLSETEWQLTAATTAVGKKEEVEREVHPRKEIDLLMLDCLLPWGRHPTHMCLPQCLVVIRKLRPARTLLIGMGHEIEHESLNKKLLRLADSEGIHVALAYDGLRVPIIL</sequence>
<evidence type="ECO:0000313" key="2">
    <source>
        <dbReference type="EMBL" id="GBG78314.1"/>
    </source>
</evidence>
<accession>A0A388L7R6</accession>
<dbReference type="InterPro" id="IPR001279">
    <property type="entry name" value="Metallo-B-lactamas"/>
</dbReference>
<dbReference type="Gramene" id="GBG78314">
    <property type="protein sequence ID" value="GBG78314"/>
    <property type="gene ID" value="CBR_g26343"/>
</dbReference>
<dbReference type="AlphaFoldDB" id="A0A388L7R6"/>
<dbReference type="OrthoDB" id="341300at2759"/>
<keyword evidence="3" id="KW-1185">Reference proteome</keyword>
<dbReference type="InterPro" id="IPR036866">
    <property type="entry name" value="RibonucZ/Hydroxyglut_hydro"/>
</dbReference>
<evidence type="ECO:0000259" key="1">
    <source>
        <dbReference type="Pfam" id="PF12706"/>
    </source>
</evidence>
<gene>
    <name evidence="2" type="ORF">CBR_g26343</name>
</gene>
<dbReference type="STRING" id="69332.A0A388L7R6"/>
<feature type="domain" description="Metallo-beta-lactamase" evidence="1">
    <location>
        <begin position="41"/>
        <end position="262"/>
    </location>
</feature>
<dbReference type="EMBL" id="BFEA01000291">
    <property type="protein sequence ID" value="GBG78314.1"/>
    <property type="molecule type" value="Genomic_DNA"/>
</dbReference>
<protein>
    <recommendedName>
        <fullName evidence="1">Metallo-beta-lactamase domain-containing protein</fullName>
    </recommendedName>
</protein>
<organism evidence="2 3">
    <name type="scientific">Chara braunii</name>
    <name type="common">Braun's stonewort</name>
    <dbReference type="NCBI Taxonomy" id="69332"/>
    <lineage>
        <taxon>Eukaryota</taxon>
        <taxon>Viridiplantae</taxon>
        <taxon>Streptophyta</taxon>
        <taxon>Charophyceae</taxon>
        <taxon>Charales</taxon>
        <taxon>Characeae</taxon>
        <taxon>Chara</taxon>
    </lineage>
</organism>
<name>A0A388L7R6_CHABU</name>
<dbReference type="SUPFAM" id="SSF56281">
    <property type="entry name" value="Metallo-hydrolase/oxidoreductase"/>
    <property type="match status" value="1"/>
</dbReference>
<dbReference type="Pfam" id="PF12706">
    <property type="entry name" value="Lactamase_B_2"/>
    <property type="match status" value="1"/>
</dbReference>
<reference evidence="2 3" key="1">
    <citation type="journal article" date="2018" name="Cell">
        <title>The Chara Genome: Secondary Complexity and Implications for Plant Terrestrialization.</title>
        <authorList>
            <person name="Nishiyama T."/>
            <person name="Sakayama H."/>
            <person name="Vries J.D."/>
            <person name="Buschmann H."/>
            <person name="Saint-Marcoux D."/>
            <person name="Ullrich K.K."/>
            <person name="Haas F.B."/>
            <person name="Vanderstraeten L."/>
            <person name="Becker D."/>
            <person name="Lang D."/>
            <person name="Vosolsobe S."/>
            <person name="Rombauts S."/>
            <person name="Wilhelmsson P.K.I."/>
            <person name="Janitza P."/>
            <person name="Kern R."/>
            <person name="Heyl A."/>
            <person name="Rumpler F."/>
            <person name="Villalobos L.I.A.C."/>
            <person name="Clay J.M."/>
            <person name="Skokan R."/>
            <person name="Toyoda A."/>
            <person name="Suzuki Y."/>
            <person name="Kagoshima H."/>
            <person name="Schijlen E."/>
            <person name="Tajeshwar N."/>
            <person name="Catarino B."/>
            <person name="Hetherington A.J."/>
            <person name="Saltykova A."/>
            <person name="Bonnot C."/>
            <person name="Breuninger H."/>
            <person name="Symeonidi A."/>
            <person name="Radhakrishnan G.V."/>
            <person name="Van Nieuwerburgh F."/>
            <person name="Deforce D."/>
            <person name="Chang C."/>
            <person name="Karol K.G."/>
            <person name="Hedrich R."/>
            <person name="Ulvskov P."/>
            <person name="Glockner G."/>
            <person name="Delwiche C.F."/>
            <person name="Petrasek J."/>
            <person name="Van de Peer Y."/>
            <person name="Friml J."/>
            <person name="Beilby M."/>
            <person name="Dolan L."/>
            <person name="Kohara Y."/>
            <person name="Sugano S."/>
            <person name="Fujiyama A."/>
            <person name="Delaux P.-M."/>
            <person name="Quint M."/>
            <person name="TheiBen G."/>
            <person name="Hagemann M."/>
            <person name="Harholt J."/>
            <person name="Dunand C."/>
            <person name="Zachgo S."/>
            <person name="Langdale J."/>
            <person name="Maumus F."/>
            <person name="Straeten D.V.D."/>
            <person name="Gould S.B."/>
            <person name="Rensing S.A."/>
        </authorList>
    </citation>
    <scope>NUCLEOTIDE SEQUENCE [LARGE SCALE GENOMIC DNA]</scope>
    <source>
        <strain evidence="2 3">S276</strain>
    </source>
</reference>
<evidence type="ECO:0000313" key="3">
    <source>
        <dbReference type="Proteomes" id="UP000265515"/>
    </source>
</evidence>
<proteinExistence type="predicted"/>